<keyword evidence="8" id="KW-1185">Reference proteome</keyword>
<sequence>MELKLIDQNGKPAKSGLEVSEITFGREFNEALVHQVVVAYQANARTATRAQLGRGNVSHTTHKPWNQKGTGRARAGMSSSPIWRGGGRAFPNSPDENFSHKVNRKVYRAGLRSILSELVRQERLSVVAEFSVESPKTKLLVEKIKGFGYTDGVLVLVDGFDENLYLSSRNLTNVLVIEAQYVDPVSLVRFPNVIATTGAVKKLEELLA</sequence>
<name>A0A8D5FYE7_9PROT</name>
<dbReference type="InterPro" id="IPR002136">
    <property type="entry name" value="Ribosomal_uL4"/>
</dbReference>
<dbReference type="PANTHER" id="PTHR10746:SF6">
    <property type="entry name" value="LARGE RIBOSOMAL SUBUNIT PROTEIN UL4M"/>
    <property type="match status" value="1"/>
</dbReference>
<dbReference type="GO" id="GO:0005840">
    <property type="term" value="C:ribosome"/>
    <property type="evidence" value="ECO:0007669"/>
    <property type="project" value="UniProtKB-KW"/>
</dbReference>
<dbReference type="InterPro" id="IPR023574">
    <property type="entry name" value="Ribosomal_uL4_dom_sf"/>
</dbReference>
<evidence type="ECO:0000256" key="2">
    <source>
        <dbReference type="ARBA" id="ARBA00022980"/>
    </source>
</evidence>
<evidence type="ECO:0000313" key="8">
    <source>
        <dbReference type="Proteomes" id="UP000826722"/>
    </source>
</evidence>
<proteinExistence type="inferred from homology"/>
<dbReference type="RefSeq" id="WP_221764583.1">
    <property type="nucleotide sequence ID" value="NZ_AP024110.1"/>
</dbReference>
<dbReference type="Proteomes" id="UP000826722">
    <property type="component" value="Chromosome"/>
</dbReference>
<gene>
    <name evidence="5 7" type="primary">rplD</name>
    <name evidence="7" type="ORF">ZMTM_02790</name>
</gene>
<dbReference type="GO" id="GO:0019843">
    <property type="term" value="F:rRNA binding"/>
    <property type="evidence" value="ECO:0007669"/>
    <property type="project" value="UniProtKB-UniRule"/>
</dbReference>
<dbReference type="HAMAP" id="MF_01328_B">
    <property type="entry name" value="Ribosomal_uL4_B"/>
    <property type="match status" value="1"/>
</dbReference>
<dbReference type="AlphaFoldDB" id="A0A8D5FYE7"/>
<accession>A0A8D5FYE7</accession>
<dbReference type="NCBIfam" id="TIGR03953">
    <property type="entry name" value="rplD_bact"/>
    <property type="match status" value="1"/>
</dbReference>
<keyword evidence="5" id="KW-0699">rRNA-binding</keyword>
<evidence type="ECO:0000256" key="3">
    <source>
        <dbReference type="ARBA" id="ARBA00023274"/>
    </source>
</evidence>
<dbReference type="GO" id="GO:0003735">
    <property type="term" value="F:structural constituent of ribosome"/>
    <property type="evidence" value="ECO:0007669"/>
    <property type="project" value="InterPro"/>
</dbReference>
<dbReference type="EMBL" id="AP024110">
    <property type="protein sequence ID" value="BCM24020.1"/>
    <property type="molecule type" value="Genomic_DNA"/>
</dbReference>
<dbReference type="GO" id="GO:1990904">
    <property type="term" value="C:ribonucleoprotein complex"/>
    <property type="evidence" value="ECO:0007669"/>
    <property type="project" value="UniProtKB-KW"/>
</dbReference>
<evidence type="ECO:0000313" key="7">
    <source>
        <dbReference type="EMBL" id="BCM24020.1"/>
    </source>
</evidence>
<evidence type="ECO:0000256" key="4">
    <source>
        <dbReference type="ARBA" id="ARBA00035244"/>
    </source>
</evidence>
<comment type="function">
    <text evidence="5">One of the primary rRNA binding proteins, this protein initially binds near the 5'-end of the 23S rRNA. It is important during the early stages of 50S assembly. It makes multiple contacts with different domains of the 23S rRNA in the assembled 50S subunit and ribosome.</text>
</comment>
<evidence type="ECO:0000256" key="6">
    <source>
        <dbReference type="SAM" id="MobiDB-lite"/>
    </source>
</evidence>
<protein>
    <recommendedName>
        <fullName evidence="4 5">Large ribosomal subunit protein uL4</fullName>
    </recommendedName>
</protein>
<dbReference type="KEGG" id="mpau:ZMTM_02790"/>
<organism evidence="7 8">
    <name type="scientific">Methyloradius palustris</name>
    <dbReference type="NCBI Taxonomy" id="2778876"/>
    <lineage>
        <taxon>Bacteria</taxon>
        <taxon>Pseudomonadati</taxon>
        <taxon>Pseudomonadota</taxon>
        <taxon>Betaproteobacteria</taxon>
        <taxon>Nitrosomonadales</taxon>
        <taxon>Methylophilaceae</taxon>
        <taxon>Methyloradius</taxon>
    </lineage>
</organism>
<keyword evidence="3 5" id="KW-0687">Ribonucleoprotein</keyword>
<comment type="similarity">
    <text evidence="1 5">Belongs to the universal ribosomal protein uL4 family.</text>
</comment>
<comment type="subunit">
    <text evidence="5">Part of the 50S ribosomal subunit.</text>
</comment>
<dbReference type="SUPFAM" id="SSF52166">
    <property type="entry name" value="Ribosomal protein L4"/>
    <property type="match status" value="1"/>
</dbReference>
<dbReference type="PANTHER" id="PTHR10746">
    <property type="entry name" value="50S RIBOSOMAL PROTEIN L4"/>
    <property type="match status" value="1"/>
</dbReference>
<dbReference type="Pfam" id="PF00573">
    <property type="entry name" value="Ribosomal_L4"/>
    <property type="match status" value="1"/>
</dbReference>
<comment type="function">
    <text evidence="5">Forms part of the polypeptide exit tunnel.</text>
</comment>
<dbReference type="GO" id="GO:0006412">
    <property type="term" value="P:translation"/>
    <property type="evidence" value="ECO:0007669"/>
    <property type="project" value="UniProtKB-UniRule"/>
</dbReference>
<keyword evidence="5" id="KW-0694">RNA-binding</keyword>
<reference evidence="7" key="1">
    <citation type="journal article" date="2021" name="Arch. Microbiol.">
        <title>Methyloradius palustris gen. nov., sp. nov., a methanol-oxidizing bacterium isolated from snow.</title>
        <authorList>
            <person name="Miyadera T."/>
            <person name="Kojima H."/>
            <person name="Fukui M."/>
        </authorList>
    </citation>
    <scope>NUCLEOTIDE SEQUENCE</scope>
    <source>
        <strain evidence="7">Zm11</strain>
    </source>
</reference>
<keyword evidence="2 5" id="KW-0689">Ribosomal protein</keyword>
<dbReference type="InterPro" id="IPR013005">
    <property type="entry name" value="Ribosomal_uL4-like"/>
</dbReference>
<feature type="region of interest" description="Disordered" evidence="6">
    <location>
        <begin position="54"/>
        <end position="78"/>
    </location>
</feature>
<feature type="compositionally biased region" description="Polar residues" evidence="6">
    <location>
        <begin position="57"/>
        <end position="69"/>
    </location>
</feature>
<evidence type="ECO:0000256" key="5">
    <source>
        <dbReference type="HAMAP-Rule" id="MF_01328"/>
    </source>
</evidence>
<evidence type="ECO:0000256" key="1">
    <source>
        <dbReference type="ARBA" id="ARBA00010528"/>
    </source>
</evidence>
<dbReference type="Gene3D" id="3.40.1370.10">
    <property type="match status" value="1"/>
</dbReference>